<organism evidence="2 3">
    <name type="scientific">Haloferula helveola</name>
    <dbReference type="NCBI Taxonomy" id="490095"/>
    <lineage>
        <taxon>Bacteria</taxon>
        <taxon>Pseudomonadati</taxon>
        <taxon>Verrucomicrobiota</taxon>
        <taxon>Verrucomicrobiia</taxon>
        <taxon>Verrucomicrobiales</taxon>
        <taxon>Verrucomicrobiaceae</taxon>
        <taxon>Haloferula</taxon>
    </lineage>
</organism>
<evidence type="ECO:0000313" key="2">
    <source>
        <dbReference type="EMBL" id="BCX46780.1"/>
    </source>
</evidence>
<name>A0ABM7R7K8_9BACT</name>
<sequence length="168" mass="17862">MKDRTDEEGFDPVADAPADDAGRRGMDESRCGGKHGDPQARTMIEEILDPENLAAAWKRVKANKGAPGIDGMTADDFCPRSTHAMPVSGFLLRKPAREKVGKPTAAFRVRAGGVAEDRRSHQGWHLPSRTRSTGVDSQARRDKASPRDSDGAGSGDPAGRRASAGSAL</sequence>
<protein>
    <submittedName>
        <fullName evidence="2">RNA-directed DNA polymerase</fullName>
    </submittedName>
</protein>
<feature type="compositionally biased region" description="Basic and acidic residues" evidence="1">
    <location>
        <begin position="20"/>
        <end position="38"/>
    </location>
</feature>
<dbReference type="EMBL" id="AP024702">
    <property type="protein sequence ID" value="BCX46780.1"/>
    <property type="molecule type" value="Genomic_DNA"/>
</dbReference>
<dbReference type="RefSeq" id="WP_338688662.1">
    <property type="nucleotide sequence ID" value="NZ_AP024702.1"/>
</dbReference>
<feature type="region of interest" description="Disordered" evidence="1">
    <location>
        <begin position="1"/>
        <end position="39"/>
    </location>
</feature>
<gene>
    <name evidence="2" type="ORF">HAHE_06880</name>
</gene>
<feature type="compositionally biased region" description="Basic and acidic residues" evidence="1">
    <location>
        <begin position="138"/>
        <end position="150"/>
    </location>
</feature>
<dbReference type="Proteomes" id="UP001374893">
    <property type="component" value="Chromosome"/>
</dbReference>
<evidence type="ECO:0000313" key="3">
    <source>
        <dbReference type="Proteomes" id="UP001374893"/>
    </source>
</evidence>
<keyword evidence="2" id="KW-0695">RNA-directed DNA polymerase</keyword>
<accession>A0ABM7R7K8</accession>
<feature type="compositionally biased region" description="Low complexity" evidence="1">
    <location>
        <begin position="155"/>
        <end position="168"/>
    </location>
</feature>
<reference evidence="2 3" key="1">
    <citation type="submission" date="2021-06" db="EMBL/GenBank/DDBJ databases">
        <title>Complete genome of Haloferula helveola possessing various polysaccharide degrading enzymes.</title>
        <authorList>
            <person name="Takami H."/>
            <person name="Huang C."/>
            <person name="Hamasaki K."/>
        </authorList>
    </citation>
    <scope>NUCLEOTIDE SEQUENCE [LARGE SCALE GENOMIC DNA]</scope>
    <source>
        <strain evidence="2 3">CN-1</strain>
    </source>
</reference>
<dbReference type="GO" id="GO:0003964">
    <property type="term" value="F:RNA-directed DNA polymerase activity"/>
    <property type="evidence" value="ECO:0007669"/>
    <property type="project" value="UniProtKB-KW"/>
</dbReference>
<keyword evidence="2" id="KW-0548">Nucleotidyltransferase</keyword>
<evidence type="ECO:0000256" key="1">
    <source>
        <dbReference type="SAM" id="MobiDB-lite"/>
    </source>
</evidence>
<keyword evidence="2" id="KW-0808">Transferase</keyword>
<proteinExistence type="predicted"/>
<keyword evidence="3" id="KW-1185">Reference proteome</keyword>
<feature type="region of interest" description="Disordered" evidence="1">
    <location>
        <begin position="101"/>
        <end position="168"/>
    </location>
</feature>